<dbReference type="PANTHER" id="PTHR30290:SF83">
    <property type="entry name" value="ABC TRANSPORTER SUBSTRATE-BINDING PROTEIN"/>
    <property type="match status" value="1"/>
</dbReference>
<feature type="domain" description="Solute-binding protein family 5" evidence="2">
    <location>
        <begin position="88"/>
        <end position="487"/>
    </location>
</feature>
<accession>A0A6I3ITW1</accession>
<dbReference type="EMBL" id="WLVL01000057">
    <property type="protein sequence ID" value="MTB73400.1"/>
    <property type="molecule type" value="Genomic_DNA"/>
</dbReference>
<keyword evidence="4" id="KW-1185">Reference proteome</keyword>
<reference evidence="3 4" key="1">
    <citation type="submission" date="2019-11" db="EMBL/GenBank/DDBJ databases">
        <title>Whole genome sequencing identifies a novel species of the genus Arsenicicoccus isolated from human blood.</title>
        <authorList>
            <person name="Jeong J.H."/>
            <person name="Kweon O.J."/>
            <person name="Kim H.R."/>
            <person name="Kim T.-H."/>
            <person name="Ha S.-M."/>
            <person name="Lee M.-K."/>
        </authorList>
    </citation>
    <scope>NUCLEOTIDE SEQUENCE [LARGE SCALE GENOMIC DNA]</scope>
    <source>
        <strain evidence="3 4">MKL-02</strain>
    </source>
</reference>
<evidence type="ECO:0000259" key="2">
    <source>
        <dbReference type="Pfam" id="PF00496"/>
    </source>
</evidence>
<dbReference type="InterPro" id="IPR039424">
    <property type="entry name" value="SBP_5"/>
</dbReference>
<feature type="signal peptide" evidence="1">
    <location>
        <begin position="1"/>
        <end position="22"/>
    </location>
</feature>
<name>A0A6I3ITW1_9MICO</name>
<keyword evidence="1" id="KW-0732">Signal</keyword>
<dbReference type="CDD" id="cd08506">
    <property type="entry name" value="PBP2_clavulanate_OppA2"/>
    <property type="match status" value="1"/>
</dbReference>
<dbReference type="GO" id="GO:1904680">
    <property type="term" value="F:peptide transmembrane transporter activity"/>
    <property type="evidence" value="ECO:0007669"/>
    <property type="project" value="TreeGrafter"/>
</dbReference>
<comment type="caution">
    <text evidence="3">The sequence shown here is derived from an EMBL/GenBank/DDBJ whole genome shotgun (WGS) entry which is preliminary data.</text>
</comment>
<dbReference type="GO" id="GO:0015833">
    <property type="term" value="P:peptide transport"/>
    <property type="evidence" value="ECO:0007669"/>
    <property type="project" value="TreeGrafter"/>
</dbReference>
<organism evidence="3 4">
    <name type="scientific">Arsenicicoccus cauae</name>
    <dbReference type="NCBI Taxonomy" id="2663847"/>
    <lineage>
        <taxon>Bacteria</taxon>
        <taxon>Bacillati</taxon>
        <taxon>Actinomycetota</taxon>
        <taxon>Actinomycetes</taxon>
        <taxon>Micrococcales</taxon>
        <taxon>Intrasporangiaceae</taxon>
        <taxon>Arsenicicoccus</taxon>
    </lineage>
</organism>
<evidence type="ECO:0000256" key="1">
    <source>
        <dbReference type="SAM" id="SignalP"/>
    </source>
</evidence>
<dbReference type="Pfam" id="PF00496">
    <property type="entry name" value="SBP_bac_5"/>
    <property type="match status" value="1"/>
</dbReference>
<dbReference type="SUPFAM" id="SSF53850">
    <property type="entry name" value="Periplasmic binding protein-like II"/>
    <property type="match status" value="1"/>
</dbReference>
<dbReference type="InterPro" id="IPR030678">
    <property type="entry name" value="Peptide/Ni-bd"/>
</dbReference>
<dbReference type="PROSITE" id="PS51257">
    <property type="entry name" value="PROKAR_LIPOPROTEIN"/>
    <property type="match status" value="1"/>
</dbReference>
<evidence type="ECO:0000313" key="3">
    <source>
        <dbReference type="EMBL" id="MTB73400.1"/>
    </source>
</evidence>
<sequence>MKRTTKGSLAVALGTAATLGLAACGGGASTTTSSSQAPAAKGGTLTVLNLGPKEHLDPQRMYVGADILFGSRTYARTLTTYTPGSDAKMVPDLATDTGQMSDAGKTWKFTLVQNAKWQDGKPVTCEDVKYGVSRTFAQDVITGGPNYALTFLDIPTKQTPDGEVPAFSGPYKSDAAGQAAFDKAVTCEGQTITFKFKKPWTDFNMNNAALTAFAPFRKDKDQGAKSDYQAFSNGPYMLEGTYDPNKGGTWVRNPNWSADSDKVRMAYPDKIVDVQGIPVDTTYQRLIADAGEDKTAISALQAQAASLPQIAGNPTAKSRSINVPAPYVDYLAPNFKSKTMSNPKIRQAFAMATNRSAYITAYGGPTVMTPSFGMCNKELKCAKDFNPFGNQPNGDVEGAKKLLQEAGAPSPLPITVVYRKRGNADKALTALKETWDKAGFNVTLQPIAEKYYATIQAPGMVDKDVFWAGWGADWPSGSTVLPALFDGRVNISAGGSGQDYGYFNDPEVNAKIDETYGIQDEAQREKAWGDVDEMIGKKGGYVSLVNQKFTFMRGSGVKGFEVNSQMGGYPDLARIAVK</sequence>
<dbReference type="PANTHER" id="PTHR30290">
    <property type="entry name" value="PERIPLASMIC BINDING COMPONENT OF ABC TRANSPORTER"/>
    <property type="match status" value="1"/>
</dbReference>
<proteinExistence type="predicted"/>
<feature type="chain" id="PRO_5038445159" evidence="1">
    <location>
        <begin position="23"/>
        <end position="578"/>
    </location>
</feature>
<dbReference type="Proteomes" id="UP000431092">
    <property type="component" value="Unassembled WGS sequence"/>
</dbReference>
<protein>
    <submittedName>
        <fullName evidence="3">ABC transporter substrate-binding protein</fullName>
    </submittedName>
</protein>
<gene>
    <name evidence="3" type="ORF">GGG17_15815</name>
</gene>
<dbReference type="Gene3D" id="3.10.105.10">
    <property type="entry name" value="Dipeptide-binding Protein, Domain 3"/>
    <property type="match status" value="1"/>
</dbReference>
<dbReference type="Gene3D" id="3.40.190.10">
    <property type="entry name" value="Periplasmic binding protein-like II"/>
    <property type="match status" value="1"/>
</dbReference>
<dbReference type="GO" id="GO:0043190">
    <property type="term" value="C:ATP-binding cassette (ABC) transporter complex"/>
    <property type="evidence" value="ECO:0007669"/>
    <property type="project" value="InterPro"/>
</dbReference>
<evidence type="ECO:0000313" key="4">
    <source>
        <dbReference type="Proteomes" id="UP000431092"/>
    </source>
</evidence>
<dbReference type="InterPro" id="IPR000914">
    <property type="entry name" value="SBP_5_dom"/>
</dbReference>
<dbReference type="AlphaFoldDB" id="A0A6I3ITW1"/>
<dbReference type="GO" id="GO:0042597">
    <property type="term" value="C:periplasmic space"/>
    <property type="evidence" value="ECO:0007669"/>
    <property type="project" value="UniProtKB-ARBA"/>
</dbReference>
<dbReference type="RefSeq" id="WP_154594648.1">
    <property type="nucleotide sequence ID" value="NZ_CP171001.1"/>
</dbReference>
<dbReference type="PIRSF" id="PIRSF002741">
    <property type="entry name" value="MppA"/>
    <property type="match status" value="1"/>
</dbReference>